<organism evidence="2 3">
    <name type="scientific">Favolaschia claudopus</name>
    <dbReference type="NCBI Taxonomy" id="2862362"/>
    <lineage>
        <taxon>Eukaryota</taxon>
        <taxon>Fungi</taxon>
        <taxon>Dikarya</taxon>
        <taxon>Basidiomycota</taxon>
        <taxon>Agaricomycotina</taxon>
        <taxon>Agaricomycetes</taxon>
        <taxon>Agaricomycetidae</taxon>
        <taxon>Agaricales</taxon>
        <taxon>Marasmiineae</taxon>
        <taxon>Mycenaceae</taxon>
        <taxon>Favolaschia</taxon>
    </lineage>
</organism>
<gene>
    <name evidence="2" type="ORF">R3P38DRAFT_3384828</name>
</gene>
<dbReference type="Proteomes" id="UP001362999">
    <property type="component" value="Unassembled WGS sequence"/>
</dbReference>
<dbReference type="EMBL" id="JAWWNJ010000004">
    <property type="protein sequence ID" value="KAK7057484.1"/>
    <property type="molecule type" value="Genomic_DNA"/>
</dbReference>
<sequence length="237" mass="25882">MHITFRMFRKTLLGLILLVSTASLVLSVYLKSSFIRPDSVYVLLGILGTLTLAAVVSTLKKPQLVATEVLGLFALFPFALILLLYCLTIPVLPDDPTASSTLVILQTLIFISTILHGLYMIGLVATAMLTVCAFDRDVWTRDMDSSPSPFPMCLLLGFISPCCRRPDSTFSDDSPEHPSLVCLPGCNCHKTPLSSDTERNPEMQSIASAGSSSRSLVRVPNDVERRTSIVVAFEEVL</sequence>
<keyword evidence="1" id="KW-0812">Transmembrane</keyword>
<feature type="transmembrane region" description="Helical" evidence="1">
    <location>
        <begin position="104"/>
        <end position="134"/>
    </location>
</feature>
<accession>A0AAW0DWY9</accession>
<keyword evidence="3" id="KW-1185">Reference proteome</keyword>
<evidence type="ECO:0000256" key="1">
    <source>
        <dbReference type="SAM" id="Phobius"/>
    </source>
</evidence>
<comment type="caution">
    <text evidence="2">The sequence shown here is derived from an EMBL/GenBank/DDBJ whole genome shotgun (WGS) entry which is preliminary data.</text>
</comment>
<keyword evidence="1" id="KW-0472">Membrane</keyword>
<proteinExistence type="predicted"/>
<feature type="transmembrane region" description="Helical" evidence="1">
    <location>
        <begin position="40"/>
        <end position="59"/>
    </location>
</feature>
<dbReference type="AlphaFoldDB" id="A0AAW0DWY9"/>
<evidence type="ECO:0008006" key="4">
    <source>
        <dbReference type="Google" id="ProtNLM"/>
    </source>
</evidence>
<keyword evidence="1" id="KW-1133">Transmembrane helix</keyword>
<name>A0AAW0DWY9_9AGAR</name>
<reference evidence="2 3" key="1">
    <citation type="journal article" date="2024" name="J Genomics">
        <title>Draft genome sequencing and assembly of Favolaschia claudopus CIRM-BRFM 2984 isolated from oak limbs.</title>
        <authorList>
            <person name="Navarro D."/>
            <person name="Drula E."/>
            <person name="Chaduli D."/>
            <person name="Cazenave R."/>
            <person name="Ahrendt S."/>
            <person name="Wang J."/>
            <person name="Lipzen A."/>
            <person name="Daum C."/>
            <person name="Barry K."/>
            <person name="Grigoriev I.V."/>
            <person name="Favel A."/>
            <person name="Rosso M.N."/>
            <person name="Martin F."/>
        </authorList>
    </citation>
    <scope>NUCLEOTIDE SEQUENCE [LARGE SCALE GENOMIC DNA]</scope>
    <source>
        <strain evidence="2 3">CIRM-BRFM 2984</strain>
    </source>
</reference>
<evidence type="ECO:0000313" key="3">
    <source>
        <dbReference type="Proteomes" id="UP001362999"/>
    </source>
</evidence>
<feature type="transmembrane region" description="Helical" evidence="1">
    <location>
        <begin position="71"/>
        <end position="92"/>
    </location>
</feature>
<protein>
    <recommendedName>
        <fullName evidence="4">NADH dehydrogenase subunit 6</fullName>
    </recommendedName>
</protein>
<evidence type="ECO:0000313" key="2">
    <source>
        <dbReference type="EMBL" id="KAK7057484.1"/>
    </source>
</evidence>